<dbReference type="InterPro" id="IPR011009">
    <property type="entry name" value="Kinase-like_dom_sf"/>
</dbReference>
<keyword evidence="1" id="KW-0808">Transferase</keyword>
<dbReference type="PANTHER" id="PTHR43289">
    <property type="entry name" value="MITOGEN-ACTIVATED PROTEIN KINASE KINASE KINASE 20-RELATED"/>
    <property type="match status" value="1"/>
</dbReference>
<evidence type="ECO:0000256" key="5">
    <source>
        <dbReference type="PROSITE-ProRule" id="PRU10141"/>
    </source>
</evidence>
<feature type="binding site" evidence="5">
    <location>
        <position position="74"/>
    </location>
    <ligand>
        <name>ATP</name>
        <dbReference type="ChEBI" id="CHEBI:30616"/>
    </ligand>
</feature>
<dbReference type="SUPFAM" id="SSF56112">
    <property type="entry name" value="Protein kinase-like (PK-like)"/>
    <property type="match status" value="2"/>
</dbReference>
<dbReference type="InterPro" id="IPR017441">
    <property type="entry name" value="Protein_kinase_ATP_BS"/>
</dbReference>
<feature type="domain" description="Protein kinase" evidence="7">
    <location>
        <begin position="45"/>
        <end position="318"/>
    </location>
</feature>
<dbReference type="EMBL" id="JAQNDL010000003">
    <property type="protein sequence ID" value="MDC0721711.1"/>
    <property type="molecule type" value="Genomic_DNA"/>
</dbReference>
<keyword evidence="2 5" id="KW-0547">Nucleotide-binding</keyword>
<dbReference type="Pfam" id="PF00069">
    <property type="entry name" value="Pkinase"/>
    <property type="match status" value="2"/>
</dbReference>
<dbReference type="Proteomes" id="UP001221686">
    <property type="component" value="Unassembled WGS sequence"/>
</dbReference>
<evidence type="ECO:0000256" key="3">
    <source>
        <dbReference type="ARBA" id="ARBA00022777"/>
    </source>
</evidence>
<dbReference type="PROSITE" id="PS50011">
    <property type="entry name" value="PROTEIN_KINASE_DOM"/>
    <property type="match status" value="2"/>
</dbReference>
<dbReference type="CDD" id="cd14014">
    <property type="entry name" value="STKc_PknB_like"/>
    <property type="match status" value="2"/>
</dbReference>
<feature type="domain" description="Protein kinase" evidence="7">
    <location>
        <begin position="323"/>
        <end position="590"/>
    </location>
</feature>
<dbReference type="InterPro" id="IPR000719">
    <property type="entry name" value="Prot_kinase_dom"/>
</dbReference>
<dbReference type="PANTHER" id="PTHR43289:SF34">
    <property type="entry name" value="SERINE_THREONINE-PROTEIN KINASE YBDM-RELATED"/>
    <property type="match status" value="1"/>
</dbReference>
<keyword evidence="4 5" id="KW-0067">ATP-binding</keyword>
<dbReference type="SMART" id="SM00220">
    <property type="entry name" value="S_TKc"/>
    <property type="match status" value="2"/>
</dbReference>
<gene>
    <name evidence="8" type="ORF">POL25_32685</name>
</gene>
<accession>A0ABT5EAA7</accession>
<dbReference type="Gene3D" id="1.10.510.10">
    <property type="entry name" value="Transferase(Phosphotransferase) domain 1"/>
    <property type="match status" value="2"/>
</dbReference>
<evidence type="ECO:0000256" key="4">
    <source>
        <dbReference type="ARBA" id="ARBA00022840"/>
    </source>
</evidence>
<keyword evidence="6" id="KW-0812">Transmembrane</keyword>
<name>A0ABT5EAA7_9BACT</name>
<feature type="transmembrane region" description="Helical" evidence="6">
    <location>
        <begin position="626"/>
        <end position="644"/>
    </location>
</feature>
<dbReference type="GO" id="GO:0016301">
    <property type="term" value="F:kinase activity"/>
    <property type="evidence" value="ECO:0007669"/>
    <property type="project" value="UniProtKB-KW"/>
</dbReference>
<keyword evidence="3 8" id="KW-0418">Kinase</keyword>
<evidence type="ECO:0000256" key="2">
    <source>
        <dbReference type="ARBA" id="ARBA00022741"/>
    </source>
</evidence>
<keyword evidence="9" id="KW-1185">Reference proteome</keyword>
<comment type="caution">
    <text evidence="8">The sequence shown here is derived from an EMBL/GenBank/DDBJ whole genome shotgun (WGS) entry which is preliminary data.</text>
</comment>
<protein>
    <submittedName>
        <fullName evidence="8">Serine/threonine-protein kinase</fullName>
    </submittedName>
</protein>
<dbReference type="Gene3D" id="3.30.200.20">
    <property type="entry name" value="Phosphorylase Kinase, domain 1"/>
    <property type="match status" value="2"/>
</dbReference>
<reference evidence="8 9" key="1">
    <citation type="submission" date="2022-11" db="EMBL/GenBank/DDBJ databases">
        <title>Minimal conservation of predation-associated metabolite biosynthetic gene clusters underscores biosynthetic potential of Myxococcota including descriptions for ten novel species: Archangium lansinium sp. nov., Myxococcus landrumus sp. nov., Nannocystis bai.</title>
        <authorList>
            <person name="Ahearne A."/>
            <person name="Stevens C."/>
            <person name="Dowd S."/>
        </authorList>
    </citation>
    <scope>NUCLEOTIDE SEQUENCE [LARGE SCALE GENOMIC DNA]</scope>
    <source>
        <strain evidence="8 9">BB15-2</strain>
    </source>
</reference>
<sequence>MTRSPISPTPVPATTPPEALKHAKGWTLHAEASREMVGVLFGERFEVQEPIGAGGMASVYVCKDRALHGLAAVKVLRDDNADTRRRFAYESRLLANLRHPHMVQVLAVGETADGALYMALEYLPGQSLDERLIRRGPLPWREVVELAAQVAGALEALHRVGVIHRDVKPSNIVQIDSAAGRPVVKLIDLGIAKIHDWARVQAGGFTPVPRHKTEVGKVVGTPGFYPPEVALVEADPRFDTYALGVTIYQLCTGVFPTPGEYRPMVEVRPACKVTPELEALVAAALAVLPEDRVATAEEFQRRLETIRTAHAEDAEPFLFDGCYELIEVLGVGAKAEVYRAYHRDAARYVALKLLSARSKANFEERVRFAREARVLSAVSHPALPKLIDCRTATNRKQPFIAMALAKGKRAGEFCIAGQTLGSADLIAVGRQLAGALAALHDRGILHRDLNTSNILIDLGRETTATLIDVGMADLTDRFYAVVEQRYPTPPESRLKLGTGGLEMLEWTAPEARDGKGWTAKSDVYSLGLLLYKMLTGKRPFTGDSTEMVSPRTLVPGCPRALEAALRWALHQDPDERIDASELLAQLDEALEEMNEDAADAGAPEAHLGGATPTKATTAVRERPRRTLWFIGGMLVAAAVMLAWWGGRMTAPTLPPFATPTTSVVVPPAAPEPAPLAVPEASGPANPAPLPEMREALKTAAEELRRCASLSGGSLLVEFETAAGNEIFVAAKVIGPHEERVGRCVREAADSIRFEPTATQTFAEVYNP</sequence>
<keyword evidence="6" id="KW-0472">Membrane</keyword>
<keyword evidence="6" id="KW-1133">Transmembrane helix</keyword>
<proteinExistence type="predicted"/>
<evidence type="ECO:0000313" key="9">
    <source>
        <dbReference type="Proteomes" id="UP001221686"/>
    </source>
</evidence>
<dbReference type="RefSeq" id="WP_272090216.1">
    <property type="nucleotide sequence ID" value="NZ_JAQNDL010000003.1"/>
</dbReference>
<organism evidence="8 9">
    <name type="scientific">Nannocystis bainbridge</name>
    <dbReference type="NCBI Taxonomy" id="2995303"/>
    <lineage>
        <taxon>Bacteria</taxon>
        <taxon>Pseudomonadati</taxon>
        <taxon>Myxococcota</taxon>
        <taxon>Polyangia</taxon>
        <taxon>Nannocystales</taxon>
        <taxon>Nannocystaceae</taxon>
        <taxon>Nannocystis</taxon>
    </lineage>
</organism>
<evidence type="ECO:0000259" key="7">
    <source>
        <dbReference type="PROSITE" id="PS50011"/>
    </source>
</evidence>
<dbReference type="PROSITE" id="PS00107">
    <property type="entry name" value="PROTEIN_KINASE_ATP"/>
    <property type="match status" value="1"/>
</dbReference>
<evidence type="ECO:0000256" key="1">
    <source>
        <dbReference type="ARBA" id="ARBA00022679"/>
    </source>
</evidence>
<evidence type="ECO:0000256" key="6">
    <source>
        <dbReference type="SAM" id="Phobius"/>
    </source>
</evidence>
<evidence type="ECO:0000313" key="8">
    <source>
        <dbReference type="EMBL" id="MDC0721711.1"/>
    </source>
</evidence>